<dbReference type="InterPro" id="IPR036821">
    <property type="entry name" value="Peptide_deformylase_sf"/>
</dbReference>
<comment type="similarity">
    <text evidence="1 5">Belongs to the polypeptide deformylase family.</text>
</comment>
<dbReference type="EMBL" id="CP114040">
    <property type="protein sequence ID" value="WAS98344.1"/>
    <property type="molecule type" value="Genomic_DNA"/>
</dbReference>
<evidence type="ECO:0000313" key="9">
    <source>
        <dbReference type="Proteomes" id="UP001164459"/>
    </source>
</evidence>
<protein>
    <recommendedName>
        <fullName evidence="5">Peptide deformylase</fullName>
        <shortName evidence="5">PDF</shortName>
        <ecNumber evidence="5">3.5.1.88</ecNumber>
    </recommendedName>
    <alternativeName>
        <fullName evidence="5">Polypeptide deformylase</fullName>
    </alternativeName>
</protein>
<dbReference type="CDD" id="cd00487">
    <property type="entry name" value="Pep_deformylase"/>
    <property type="match status" value="1"/>
</dbReference>
<reference evidence="8" key="1">
    <citation type="submission" date="2022-11" db="EMBL/GenBank/DDBJ databases">
        <title>Minimal conservation of predation-associated metabolite biosynthetic gene clusters underscores biosynthetic potential of Myxococcota including descriptions for ten novel species: Archangium lansinium sp. nov., Myxococcus landrumus sp. nov., Nannocystis bai.</title>
        <authorList>
            <person name="Ahearne A."/>
            <person name="Stevens C."/>
            <person name="Dowd S."/>
        </authorList>
    </citation>
    <scope>NUCLEOTIDE SEQUENCE</scope>
    <source>
        <strain evidence="8">Fl3</strain>
    </source>
</reference>
<name>A0ABY7HH96_9BACT</name>
<feature type="signal peptide" evidence="7">
    <location>
        <begin position="1"/>
        <end position="20"/>
    </location>
</feature>
<keyword evidence="3 5" id="KW-0378">Hydrolase</keyword>
<comment type="catalytic activity">
    <reaction evidence="5">
        <text>N-terminal N-formyl-L-methionyl-[peptide] + H2O = N-terminal L-methionyl-[peptide] + formate</text>
        <dbReference type="Rhea" id="RHEA:24420"/>
        <dbReference type="Rhea" id="RHEA-COMP:10639"/>
        <dbReference type="Rhea" id="RHEA-COMP:10640"/>
        <dbReference type="ChEBI" id="CHEBI:15377"/>
        <dbReference type="ChEBI" id="CHEBI:15740"/>
        <dbReference type="ChEBI" id="CHEBI:49298"/>
        <dbReference type="ChEBI" id="CHEBI:64731"/>
        <dbReference type="EC" id="3.5.1.88"/>
    </reaction>
</comment>
<evidence type="ECO:0000256" key="7">
    <source>
        <dbReference type="SAM" id="SignalP"/>
    </source>
</evidence>
<feature type="binding site" evidence="5">
    <location>
        <position position="144"/>
    </location>
    <ligand>
        <name>Fe cation</name>
        <dbReference type="ChEBI" id="CHEBI:24875"/>
    </ligand>
</feature>
<dbReference type="GO" id="GO:0042586">
    <property type="term" value="F:peptide deformylase activity"/>
    <property type="evidence" value="ECO:0007669"/>
    <property type="project" value="UniProtKB-EC"/>
</dbReference>
<gene>
    <name evidence="5 8" type="primary">def</name>
    <name evidence="8" type="ORF">O0S08_19560</name>
</gene>
<evidence type="ECO:0000256" key="5">
    <source>
        <dbReference type="HAMAP-Rule" id="MF_00163"/>
    </source>
</evidence>
<dbReference type="InterPro" id="IPR023635">
    <property type="entry name" value="Peptide_deformylase"/>
</dbReference>
<dbReference type="NCBIfam" id="NF001159">
    <property type="entry name" value="PRK00150.1-3"/>
    <property type="match status" value="1"/>
</dbReference>
<dbReference type="Gene3D" id="3.90.45.10">
    <property type="entry name" value="Peptide deformylase"/>
    <property type="match status" value="1"/>
</dbReference>
<evidence type="ECO:0000256" key="6">
    <source>
        <dbReference type="SAM" id="MobiDB-lite"/>
    </source>
</evidence>
<keyword evidence="2 5" id="KW-0479">Metal-binding</keyword>
<dbReference type="NCBIfam" id="TIGR00079">
    <property type="entry name" value="pept_deformyl"/>
    <property type="match status" value="1"/>
</dbReference>
<dbReference type="EC" id="3.5.1.88" evidence="5"/>
<keyword evidence="5" id="KW-0408">Iron</keyword>
<feature type="region of interest" description="Disordered" evidence="6">
    <location>
        <begin position="22"/>
        <end position="43"/>
    </location>
</feature>
<accession>A0ABY7HH96</accession>
<keyword evidence="9" id="KW-1185">Reference proteome</keyword>
<feature type="binding site" evidence="5">
    <location>
        <position position="186"/>
    </location>
    <ligand>
        <name>Fe cation</name>
        <dbReference type="ChEBI" id="CHEBI:24875"/>
    </ligand>
</feature>
<evidence type="ECO:0000256" key="3">
    <source>
        <dbReference type="ARBA" id="ARBA00022801"/>
    </source>
</evidence>
<proteinExistence type="inferred from homology"/>
<evidence type="ECO:0000256" key="2">
    <source>
        <dbReference type="ARBA" id="ARBA00022723"/>
    </source>
</evidence>
<sequence length="229" mass="25039">MPSPPLARLLALALTSAACAPTVSKPMPPSAPSAPHPDIVQAGDPVLRGRASELAVERIATAEVQELIDRMIATMRAAPGVGLAAPQVGVPWRILVLEDRADLMARLTPAELRERERVELAVHVFINPVLRPIGDDTRTFFEGCLSVHGYTALVERHAEVEVTGLDRRGQPQTLRVRGWPARILQHEVDHLDGTLYVDRMLTRSFSTGDQARARHAGRPIAEILAEFAR</sequence>
<feature type="active site" evidence="5">
    <location>
        <position position="187"/>
    </location>
</feature>
<evidence type="ECO:0000256" key="4">
    <source>
        <dbReference type="ARBA" id="ARBA00022917"/>
    </source>
</evidence>
<dbReference type="PANTHER" id="PTHR10458:SF2">
    <property type="entry name" value="PEPTIDE DEFORMYLASE, MITOCHONDRIAL"/>
    <property type="match status" value="1"/>
</dbReference>
<dbReference type="RefSeq" id="WP_269040710.1">
    <property type="nucleotide sequence ID" value="NZ_CP114040.1"/>
</dbReference>
<dbReference type="PANTHER" id="PTHR10458">
    <property type="entry name" value="PEPTIDE DEFORMYLASE"/>
    <property type="match status" value="1"/>
</dbReference>
<dbReference type="PRINTS" id="PR01576">
    <property type="entry name" value="PDEFORMYLASE"/>
</dbReference>
<comment type="function">
    <text evidence="5">Removes the formyl group from the N-terminal Met of newly synthesized proteins. Requires at least a dipeptide for an efficient rate of reaction. N-terminal L-methionine is a prerequisite for activity but the enzyme has broad specificity at other positions.</text>
</comment>
<dbReference type="Pfam" id="PF01327">
    <property type="entry name" value="Pep_deformylase"/>
    <property type="match status" value="1"/>
</dbReference>
<feature type="binding site" evidence="5">
    <location>
        <position position="190"/>
    </location>
    <ligand>
        <name>Fe cation</name>
        <dbReference type="ChEBI" id="CHEBI:24875"/>
    </ligand>
</feature>
<dbReference type="Proteomes" id="UP001164459">
    <property type="component" value="Chromosome"/>
</dbReference>
<evidence type="ECO:0000256" key="1">
    <source>
        <dbReference type="ARBA" id="ARBA00010759"/>
    </source>
</evidence>
<organism evidence="8 9">
    <name type="scientific">Nannocystis punicea</name>
    <dbReference type="NCBI Taxonomy" id="2995304"/>
    <lineage>
        <taxon>Bacteria</taxon>
        <taxon>Pseudomonadati</taxon>
        <taxon>Myxococcota</taxon>
        <taxon>Polyangia</taxon>
        <taxon>Nannocystales</taxon>
        <taxon>Nannocystaceae</taxon>
        <taxon>Nannocystis</taxon>
    </lineage>
</organism>
<dbReference type="HAMAP" id="MF_00163">
    <property type="entry name" value="Pep_deformylase"/>
    <property type="match status" value="1"/>
</dbReference>
<feature type="compositionally biased region" description="Pro residues" evidence="6">
    <location>
        <begin position="26"/>
        <end position="35"/>
    </location>
</feature>
<comment type="cofactor">
    <cofactor evidence="5">
        <name>Fe(2+)</name>
        <dbReference type="ChEBI" id="CHEBI:29033"/>
    </cofactor>
    <text evidence="5">Binds 1 Fe(2+) ion.</text>
</comment>
<dbReference type="SUPFAM" id="SSF56420">
    <property type="entry name" value="Peptide deformylase"/>
    <property type="match status" value="1"/>
</dbReference>
<evidence type="ECO:0000313" key="8">
    <source>
        <dbReference type="EMBL" id="WAS98344.1"/>
    </source>
</evidence>
<feature type="chain" id="PRO_5046722679" description="Peptide deformylase" evidence="7">
    <location>
        <begin position="21"/>
        <end position="229"/>
    </location>
</feature>
<keyword evidence="4 5" id="KW-0648">Protein biosynthesis</keyword>
<keyword evidence="7" id="KW-0732">Signal</keyword>